<dbReference type="GO" id="GO:0016491">
    <property type="term" value="F:oxidoreductase activity"/>
    <property type="evidence" value="ECO:0007669"/>
    <property type="project" value="UniProtKB-KW"/>
</dbReference>
<keyword evidence="5" id="KW-1185">Reference proteome</keyword>
<feature type="domain" description="Pyruvate flavodoxin/ferredoxin oxidoreductase pyrimidine binding" evidence="2">
    <location>
        <begin position="15"/>
        <end position="240"/>
    </location>
</feature>
<evidence type="ECO:0000313" key="4">
    <source>
        <dbReference type="EMBL" id="ANV97751.1"/>
    </source>
</evidence>
<dbReference type="PANTHER" id="PTHR32154:SF14">
    <property type="entry name" value="2-OXOGLUTARATE SYNTHASE SUBUNIT KORA"/>
    <property type="match status" value="1"/>
</dbReference>
<dbReference type="EMBL" id="CP016503">
    <property type="protein sequence ID" value="ANV97751.1"/>
    <property type="molecule type" value="Genomic_DNA"/>
</dbReference>
<reference evidence="5" key="1">
    <citation type="submission" date="2016-07" db="EMBL/GenBank/DDBJ databases">
        <authorList>
            <person name="Florea S."/>
            <person name="Webb J.S."/>
            <person name="Jaromczyk J."/>
            <person name="Schardl C.L."/>
        </authorList>
    </citation>
    <scope>NUCLEOTIDE SEQUENCE [LARGE SCALE GENOMIC DNA]</scope>
    <source>
        <strain evidence="5">MIT 01-6242</strain>
    </source>
</reference>
<name>A0A1B1U4T8_9HELI</name>
<dbReference type="NCBIfam" id="NF006412">
    <property type="entry name" value="PRK08659.1"/>
    <property type="match status" value="1"/>
</dbReference>
<dbReference type="Pfam" id="PF01855">
    <property type="entry name" value="POR_N"/>
    <property type="match status" value="1"/>
</dbReference>
<accession>A0A1B1U4T8</accession>
<dbReference type="Gene3D" id="3.40.50.970">
    <property type="match status" value="1"/>
</dbReference>
<dbReference type="Pfam" id="PF17147">
    <property type="entry name" value="PFOR_II"/>
    <property type="match status" value="1"/>
</dbReference>
<dbReference type="NCBIfam" id="NF007206">
    <property type="entry name" value="PRK09627.1"/>
    <property type="match status" value="1"/>
</dbReference>
<dbReference type="FunFam" id="3.40.50.970:FF:000022">
    <property type="entry name" value="2-oxoglutarate ferredoxin oxidoreductase alpha subunit"/>
    <property type="match status" value="1"/>
</dbReference>
<dbReference type="Proteomes" id="UP000092884">
    <property type="component" value="Chromosome"/>
</dbReference>
<dbReference type="InterPro" id="IPR009014">
    <property type="entry name" value="Transketo_C/PFOR_II"/>
</dbReference>
<organism evidence="4 5">
    <name type="scientific">Helicobacter enhydrae</name>
    <dbReference type="NCBI Taxonomy" id="222136"/>
    <lineage>
        <taxon>Bacteria</taxon>
        <taxon>Pseudomonadati</taxon>
        <taxon>Campylobacterota</taxon>
        <taxon>Epsilonproteobacteria</taxon>
        <taxon>Campylobacterales</taxon>
        <taxon>Helicobacteraceae</taxon>
        <taxon>Helicobacter</taxon>
    </lineage>
</organism>
<dbReference type="InterPro" id="IPR033412">
    <property type="entry name" value="PFOR_II"/>
</dbReference>
<feature type="domain" description="Pyruvate:ferredoxin oxidoreductase core" evidence="3">
    <location>
        <begin position="273"/>
        <end position="363"/>
    </location>
</feature>
<dbReference type="RefSeq" id="WP_066339267.1">
    <property type="nucleotide sequence ID" value="NZ_CP016503.1"/>
</dbReference>
<protein>
    <submittedName>
        <fullName evidence="4">2-oxoglutarate synthase subunit alpha</fullName>
    </submittedName>
</protein>
<dbReference type="OrthoDB" id="9794954at2"/>
<dbReference type="GO" id="GO:0006979">
    <property type="term" value="P:response to oxidative stress"/>
    <property type="evidence" value="ECO:0007669"/>
    <property type="project" value="TreeGrafter"/>
</dbReference>
<keyword evidence="1" id="KW-0560">Oxidoreductase</keyword>
<dbReference type="AlphaFoldDB" id="A0A1B1U4T8"/>
<evidence type="ECO:0000259" key="2">
    <source>
        <dbReference type="Pfam" id="PF01855"/>
    </source>
</evidence>
<dbReference type="STRING" id="222136.BBW65_02565"/>
<sequence>MRELIINGNELVALAAIDCGCNFFGGYPITPSSEIAHEMSVRLPKINGTFIQMEDEISGICVALGASMSGAKAMTASSGPGISLKAEQIGYAFMTETPLVIVDVMRGGPSTGLPTRVSQGDVEFVKHPTHGDFQAVVVAPSTLEEVYMQTIKAFNLAEELMTPVFLLLDESIGHMYGKVFLPEINELKISKRKVFEGDPKEYFPYGVAENTPAVLNPFFGGYYYHVTGLHHGKGGFPSEDRELAQALIDRLCGKIKTRAEDLSEFVGYEADDAEIMIVAYGSVYLSAVEAVNALRNEGIKIGILSPKLLYPLAPNKLQELLGKAKCVIVIELNQGQYLYEIEGVLQEKVEFLGQADGRPIDPDVMTQRIKQIISRRQ</sequence>
<dbReference type="PANTHER" id="PTHR32154">
    <property type="entry name" value="PYRUVATE-FLAVODOXIN OXIDOREDUCTASE-RELATED"/>
    <property type="match status" value="1"/>
</dbReference>
<dbReference type="KEGG" id="het:BBW65_02565"/>
<dbReference type="InterPro" id="IPR002880">
    <property type="entry name" value="Pyrv_Fd/Flavodoxin_OxRdtase_N"/>
</dbReference>
<evidence type="ECO:0000256" key="1">
    <source>
        <dbReference type="ARBA" id="ARBA00023002"/>
    </source>
</evidence>
<dbReference type="SUPFAM" id="SSF52518">
    <property type="entry name" value="Thiamin diphosphate-binding fold (THDP-binding)"/>
    <property type="match status" value="1"/>
</dbReference>
<dbReference type="Gene3D" id="3.40.50.920">
    <property type="match status" value="1"/>
</dbReference>
<dbReference type="InterPro" id="IPR050722">
    <property type="entry name" value="Pyruvate:ferred/Flavod_OxRd"/>
</dbReference>
<evidence type="ECO:0000313" key="5">
    <source>
        <dbReference type="Proteomes" id="UP000092884"/>
    </source>
</evidence>
<gene>
    <name evidence="4" type="ORF">BBW65_02565</name>
</gene>
<evidence type="ECO:0000259" key="3">
    <source>
        <dbReference type="Pfam" id="PF17147"/>
    </source>
</evidence>
<dbReference type="CDD" id="cd07034">
    <property type="entry name" value="TPP_PYR_PFOR_IOR-alpha_like"/>
    <property type="match status" value="1"/>
</dbReference>
<dbReference type="SUPFAM" id="SSF52922">
    <property type="entry name" value="TK C-terminal domain-like"/>
    <property type="match status" value="1"/>
</dbReference>
<dbReference type="InterPro" id="IPR029061">
    <property type="entry name" value="THDP-binding"/>
</dbReference>
<proteinExistence type="predicted"/>